<reference evidence="8" key="1">
    <citation type="submission" date="2023-06" db="EMBL/GenBank/DDBJ databases">
        <title>Genomic of Parafulvivirga corallium.</title>
        <authorList>
            <person name="Wang G."/>
        </authorList>
    </citation>
    <scope>NUCLEOTIDE SEQUENCE</scope>
    <source>
        <strain evidence="8">BMA10</strain>
    </source>
</reference>
<dbReference type="InterPro" id="IPR013249">
    <property type="entry name" value="RNA_pol_sigma70_r4_t2"/>
</dbReference>
<organism evidence="8 9">
    <name type="scientific">Splendidivirga corallicola</name>
    <dbReference type="NCBI Taxonomy" id="3051826"/>
    <lineage>
        <taxon>Bacteria</taxon>
        <taxon>Pseudomonadati</taxon>
        <taxon>Bacteroidota</taxon>
        <taxon>Cytophagia</taxon>
        <taxon>Cytophagales</taxon>
        <taxon>Splendidivirgaceae</taxon>
        <taxon>Splendidivirga</taxon>
    </lineage>
</organism>
<dbReference type="PANTHER" id="PTHR43133">
    <property type="entry name" value="RNA POLYMERASE ECF-TYPE SIGMA FACTO"/>
    <property type="match status" value="1"/>
</dbReference>
<feature type="domain" description="RNA polymerase sigma factor 70 region 4 type 2" evidence="7">
    <location>
        <begin position="104"/>
        <end position="156"/>
    </location>
</feature>
<accession>A0ABT8KJB6</accession>
<evidence type="ECO:0000256" key="2">
    <source>
        <dbReference type="ARBA" id="ARBA00023015"/>
    </source>
</evidence>
<dbReference type="Pfam" id="PF08281">
    <property type="entry name" value="Sigma70_r4_2"/>
    <property type="match status" value="1"/>
</dbReference>
<dbReference type="PANTHER" id="PTHR43133:SF8">
    <property type="entry name" value="RNA POLYMERASE SIGMA FACTOR HI_1459-RELATED"/>
    <property type="match status" value="1"/>
</dbReference>
<sequence length="167" mass="19663">MRSKDFKEQVYGLRNRLYRLAKWMMQNSEDAEDVVQEVFLKLWSKKETLGQYDNLEAFTIRVTKNLCLNKLKSKKTSLLSVDSIEVKDIHSTPLEVMSFKHNREIMDRIIGSLPEQQRAILQLRNVEGLSIRDISGILDLSENNVRVILSRARKQIKEKYVKYHDHV</sequence>
<dbReference type="InterPro" id="IPR007627">
    <property type="entry name" value="RNA_pol_sigma70_r2"/>
</dbReference>
<evidence type="ECO:0000256" key="4">
    <source>
        <dbReference type="ARBA" id="ARBA00023125"/>
    </source>
</evidence>
<dbReference type="SUPFAM" id="SSF88659">
    <property type="entry name" value="Sigma3 and sigma4 domains of RNA polymerase sigma factors"/>
    <property type="match status" value="1"/>
</dbReference>
<dbReference type="SUPFAM" id="SSF88946">
    <property type="entry name" value="Sigma2 domain of RNA polymerase sigma factors"/>
    <property type="match status" value="1"/>
</dbReference>
<comment type="similarity">
    <text evidence="1">Belongs to the sigma-70 factor family. ECF subfamily.</text>
</comment>
<evidence type="ECO:0000256" key="1">
    <source>
        <dbReference type="ARBA" id="ARBA00010641"/>
    </source>
</evidence>
<dbReference type="InterPro" id="IPR013324">
    <property type="entry name" value="RNA_pol_sigma_r3/r4-like"/>
</dbReference>
<keyword evidence="9" id="KW-1185">Reference proteome</keyword>
<evidence type="ECO:0000259" key="7">
    <source>
        <dbReference type="Pfam" id="PF08281"/>
    </source>
</evidence>
<keyword evidence="3" id="KW-0731">Sigma factor</keyword>
<evidence type="ECO:0000259" key="6">
    <source>
        <dbReference type="Pfam" id="PF04542"/>
    </source>
</evidence>
<keyword evidence="2" id="KW-0805">Transcription regulation</keyword>
<evidence type="ECO:0000256" key="5">
    <source>
        <dbReference type="ARBA" id="ARBA00023163"/>
    </source>
</evidence>
<dbReference type="Pfam" id="PF04542">
    <property type="entry name" value="Sigma70_r2"/>
    <property type="match status" value="1"/>
</dbReference>
<proteinExistence type="inferred from homology"/>
<dbReference type="RefSeq" id="WP_346750173.1">
    <property type="nucleotide sequence ID" value="NZ_JAUJEA010000001.1"/>
</dbReference>
<evidence type="ECO:0000313" key="8">
    <source>
        <dbReference type="EMBL" id="MDN5200147.1"/>
    </source>
</evidence>
<dbReference type="EMBL" id="JAUJEA010000001">
    <property type="protein sequence ID" value="MDN5200147.1"/>
    <property type="molecule type" value="Genomic_DNA"/>
</dbReference>
<dbReference type="InterPro" id="IPR014284">
    <property type="entry name" value="RNA_pol_sigma-70_dom"/>
</dbReference>
<dbReference type="NCBIfam" id="TIGR02937">
    <property type="entry name" value="sigma70-ECF"/>
    <property type="match status" value="1"/>
</dbReference>
<dbReference type="InterPro" id="IPR039425">
    <property type="entry name" value="RNA_pol_sigma-70-like"/>
</dbReference>
<evidence type="ECO:0000256" key="3">
    <source>
        <dbReference type="ARBA" id="ARBA00023082"/>
    </source>
</evidence>
<dbReference type="Proteomes" id="UP001172082">
    <property type="component" value="Unassembled WGS sequence"/>
</dbReference>
<evidence type="ECO:0000313" key="9">
    <source>
        <dbReference type="Proteomes" id="UP001172082"/>
    </source>
</evidence>
<dbReference type="Gene3D" id="1.10.1740.10">
    <property type="match status" value="1"/>
</dbReference>
<dbReference type="InterPro" id="IPR013325">
    <property type="entry name" value="RNA_pol_sigma_r2"/>
</dbReference>
<gene>
    <name evidence="8" type="ORF">QQ008_02210</name>
</gene>
<dbReference type="Gene3D" id="1.10.10.10">
    <property type="entry name" value="Winged helix-like DNA-binding domain superfamily/Winged helix DNA-binding domain"/>
    <property type="match status" value="1"/>
</dbReference>
<feature type="domain" description="RNA polymerase sigma-70 region 2" evidence="6">
    <location>
        <begin position="14"/>
        <end position="75"/>
    </location>
</feature>
<keyword evidence="5" id="KW-0804">Transcription</keyword>
<comment type="caution">
    <text evidence="8">The sequence shown here is derived from an EMBL/GenBank/DDBJ whole genome shotgun (WGS) entry which is preliminary data.</text>
</comment>
<name>A0ABT8KJB6_9BACT</name>
<keyword evidence="4" id="KW-0238">DNA-binding</keyword>
<dbReference type="InterPro" id="IPR036388">
    <property type="entry name" value="WH-like_DNA-bd_sf"/>
</dbReference>
<dbReference type="CDD" id="cd06171">
    <property type="entry name" value="Sigma70_r4"/>
    <property type="match status" value="1"/>
</dbReference>
<protein>
    <submittedName>
        <fullName evidence="8">RNA polymerase sigma factor</fullName>
    </submittedName>
</protein>